<dbReference type="Pfam" id="PF13927">
    <property type="entry name" value="Ig_3"/>
    <property type="match status" value="3"/>
</dbReference>
<keyword evidence="1" id="KW-0677">Repeat</keyword>
<dbReference type="InterPro" id="IPR007110">
    <property type="entry name" value="Ig-like_dom"/>
</dbReference>
<dbReference type="InterPro" id="IPR013098">
    <property type="entry name" value="Ig_I-set"/>
</dbReference>
<keyword evidence="8" id="KW-1185">Reference proteome</keyword>
<dbReference type="InterPro" id="IPR013783">
    <property type="entry name" value="Ig-like_fold"/>
</dbReference>
<keyword evidence="5" id="KW-0732">Signal</keyword>
<dbReference type="InterPro" id="IPR003598">
    <property type="entry name" value="Ig_sub2"/>
</dbReference>
<dbReference type="RefSeq" id="XP_022242247.1">
    <property type="nucleotide sequence ID" value="XM_022386539.1"/>
</dbReference>
<organism evidence="8 9">
    <name type="scientific">Limulus polyphemus</name>
    <name type="common">Atlantic horseshoe crab</name>
    <dbReference type="NCBI Taxonomy" id="6850"/>
    <lineage>
        <taxon>Eukaryota</taxon>
        <taxon>Metazoa</taxon>
        <taxon>Ecdysozoa</taxon>
        <taxon>Arthropoda</taxon>
        <taxon>Chelicerata</taxon>
        <taxon>Merostomata</taxon>
        <taxon>Xiphosura</taxon>
        <taxon>Limulidae</taxon>
        <taxon>Limulus</taxon>
    </lineage>
</organism>
<dbReference type="PANTHER" id="PTHR44170:SF32">
    <property type="entry name" value="PROTEIN TURTLE-LIKE PROTEIN"/>
    <property type="match status" value="1"/>
</dbReference>
<dbReference type="PANTHER" id="PTHR44170">
    <property type="entry name" value="PROTEIN SIDEKICK"/>
    <property type="match status" value="1"/>
</dbReference>
<feature type="compositionally biased region" description="Low complexity" evidence="3">
    <location>
        <begin position="1359"/>
        <end position="1371"/>
    </location>
</feature>
<dbReference type="Pfam" id="PF00041">
    <property type="entry name" value="fn3"/>
    <property type="match status" value="3"/>
</dbReference>
<evidence type="ECO:0000313" key="9">
    <source>
        <dbReference type="RefSeq" id="XP_022242247.1"/>
    </source>
</evidence>
<dbReference type="Gene3D" id="2.60.40.10">
    <property type="entry name" value="Immunoglobulins"/>
    <property type="match status" value="8"/>
</dbReference>
<dbReference type="SMART" id="SM00408">
    <property type="entry name" value="IGc2"/>
    <property type="match status" value="5"/>
</dbReference>
<evidence type="ECO:0000256" key="4">
    <source>
        <dbReference type="SAM" id="Phobius"/>
    </source>
</evidence>
<feature type="region of interest" description="Disordered" evidence="3">
    <location>
        <begin position="1130"/>
        <end position="1151"/>
    </location>
</feature>
<feature type="compositionally biased region" description="Polar residues" evidence="3">
    <location>
        <begin position="867"/>
        <end position="877"/>
    </location>
</feature>
<evidence type="ECO:0000256" key="5">
    <source>
        <dbReference type="SAM" id="SignalP"/>
    </source>
</evidence>
<dbReference type="PROSITE" id="PS50835">
    <property type="entry name" value="IG_LIKE"/>
    <property type="match status" value="5"/>
</dbReference>
<feature type="domain" description="Ig-like" evidence="6">
    <location>
        <begin position="37"/>
        <end position="113"/>
    </location>
</feature>
<feature type="domain" description="Ig-like" evidence="6">
    <location>
        <begin position="227"/>
        <end position="314"/>
    </location>
</feature>
<feature type="region of interest" description="Disordered" evidence="3">
    <location>
        <begin position="951"/>
        <end position="972"/>
    </location>
</feature>
<keyword evidence="2" id="KW-1015">Disulfide bond</keyword>
<feature type="region of interest" description="Disordered" evidence="3">
    <location>
        <begin position="1217"/>
        <end position="1256"/>
    </location>
</feature>
<keyword evidence="4" id="KW-0472">Membrane</keyword>
<dbReference type="InterPro" id="IPR036116">
    <property type="entry name" value="FN3_sf"/>
</dbReference>
<dbReference type="GeneID" id="106459958"/>
<dbReference type="SMART" id="SM00409">
    <property type="entry name" value="IG"/>
    <property type="match status" value="5"/>
</dbReference>
<dbReference type="InterPro" id="IPR036179">
    <property type="entry name" value="Ig-like_dom_sf"/>
</dbReference>
<evidence type="ECO:0000259" key="7">
    <source>
        <dbReference type="PROSITE" id="PS50853"/>
    </source>
</evidence>
<feature type="domain" description="Fibronectin type-III" evidence="7">
    <location>
        <begin position="611"/>
        <end position="703"/>
    </location>
</feature>
<dbReference type="SMART" id="SM00060">
    <property type="entry name" value="FN3"/>
    <property type="match status" value="3"/>
</dbReference>
<evidence type="ECO:0000256" key="3">
    <source>
        <dbReference type="SAM" id="MobiDB-lite"/>
    </source>
</evidence>
<keyword evidence="4" id="KW-0812">Transmembrane</keyword>
<dbReference type="Proteomes" id="UP000694941">
    <property type="component" value="Unplaced"/>
</dbReference>
<evidence type="ECO:0000256" key="2">
    <source>
        <dbReference type="ARBA" id="ARBA00023157"/>
    </source>
</evidence>
<feature type="chain" id="PRO_5045586622" evidence="5">
    <location>
        <begin position="23"/>
        <end position="1559"/>
    </location>
</feature>
<feature type="region of interest" description="Disordered" evidence="3">
    <location>
        <begin position="1359"/>
        <end position="1381"/>
    </location>
</feature>
<dbReference type="SUPFAM" id="SSF49265">
    <property type="entry name" value="Fibronectin type III"/>
    <property type="match status" value="2"/>
</dbReference>
<feature type="domain" description="Fibronectin type-III" evidence="7">
    <location>
        <begin position="707"/>
        <end position="799"/>
    </location>
</feature>
<accession>A0ABM1SF42</accession>
<feature type="compositionally biased region" description="Polar residues" evidence="3">
    <location>
        <begin position="1130"/>
        <end position="1147"/>
    </location>
</feature>
<reference evidence="9" key="1">
    <citation type="submission" date="2025-08" db="UniProtKB">
        <authorList>
            <consortium name="RefSeq"/>
        </authorList>
    </citation>
    <scope>IDENTIFICATION</scope>
    <source>
        <tissue evidence="9">Muscle</tissue>
    </source>
</reference>
<evidence type="ECO:0000256" key="1">
    <source>
        <dbReference type="ARBA" id="ARBA00022737"/>
    </source>
</evidence>
<name>A0ABM1SF42_LIMPO</name>
<keyword evidence="4" id="KW-1133">Transmembrane helix</keyword>
<gene>
    <name evidence="9" type="primary">LOC106459958</name>
</gene>
<feature type="domain" description="Ig-like" evidence="6">
    <location>
        <begin position="418"/>
        <end position="509"/>
    </location>
</feature>
<dbReference type="SUPFAM" id="SSF48726">
    <property type="entry name" value="Immunoglobulin"/>
    <property type="match status" value="5"/>
</dbReference>
<evidence type="ECO:0000313" key="8">
    <source>
        <dbReference type="Proteomes" id="UP000694941"/>
    </source>
</evidence>
<sequence>MIFKKSCRDLAWFICLWAFITGYSRKEEYHTITALLGEDVILPCAFEFPDGTKVPYIINWKREDEKIPFYIWYEGYPPHVSDNYTGRVSLMEPASLNLTNVQESDQGLLVCFVFFLNRSPDMPYNTSKIHLKVHAPPQFIQKPPAVMYVKVGESLNLYCAATGTPEPVITWFKNNQGLKENARIQILPTKLRITRLQESDFGDYLCNARNKEGNINVASKIIGAGRASITVPPRNTTKVAGHKAEFICEAKALPTNLTHRWLHNGIEISELPLLEARTLVRRDGTLFINPTSPEDSGNFTCVVSNGIGEPESASAFLNVEYAARVEHSPSPQYLPLENSGIIICDVKSNPPFQFVTWTKDRKPYPVDEHPGVTSLSNGSLLIQRVSHVHQGMYRCTPYNIHGTAGTSSQMEVFVRKPPMFTVKPKGIYQSLLGGEITIPCDGTGQPKPIILWRRADGGRLPRERSSRQGGNLTIHNLHKEDHGYYECVLENDVATLVTSTMIIIEVDISGTTPHSPTNVTVNTSASAATLSWLPAYHGGYTQSYVIWYRIASDGENPWRTMSVPDGATTFTLYRLDPETAYEFRVQSRNDLGEGMFSTTVKAETSSTTAQAPTNVTVVTSASSAMLSWLPANDGGNTRSYIIWYRVANQRDRPWNKMDAPNGATAFTVYHLRSETNYEFKVQSRNALGEGMFSSTVKAKTSSPKPFPPENVVVKKLSDGVFISWKPPFNQTIPVAFYYVEYHTESEPWKRWGPFKEKTSYLAKKVPSGEYKFRVSAYSDKGVSSSSPEISLNIEGISPEVTKSRAITAGVVGGILFFIAAIVLSVCAVKICNKRKRRKAEKAYMMVTCPIADARNGGHSHGGSPSPLKNTRQPPYTRSSKIRVPSLILSALRRMSSSFSHLLSSSQNSTLGVTTTTSPGTDFSSREWSQMVEQKEKYNQFSKAVSYNDKVQYPRPSGRINGTTEGNFELQDGEDDEGGFLRTARDAHVLTPSRSRASLLSNTSRQSSHTQPHTLPAHVTLQSKRSLSPRSIVSFNSTSQLIPAIYSPRDPGFCTSSPGLATTGNLTLPEDLSSVKQPSSAEKSFPSTVTSLSSHQYPAYELPSLRLLHEAQSRIPATQFRPIYRPEQFSNLEVNPSSGESTLMSPKTSEPEFLRRPQINGRETGFGGDEHHKHAVGFNPHIVLPNLNIHQVYNSQAYQTYPKHFAAQGLTDVTKSTTSFGQRLEERTATSGSIPQDRRTASLLPPLNSNNNLQGSTNHGIVSEVQQENSDTSSNNHPMTYTRERLLGTVEKVRSGGLHRNMSPEILRDIRDPTAIATSITPSLIENTRINFQPQMSSVEPVNQGKNSIQEGEMVRSYSRASIASGSSGHISTGKENKSASTVHFRRHSLQDELEAKETSLHFLSSLGHSIGSNSMLSVPGAANFARRSFPNPNQSTSVLGELEVNLDSPHSEPVFPSPTPLGMSANPNFESHNISPLKLQFLKKVQDYSDSHNNNSARHSAPDRGFSDSELYINLYPKPKKPSKYDNTEARCAALKEEFLRFRRRQQERRRSQEMESAC</sequence>
<dbReference type="CDD" id="cd00063">
    <property type="entry name" value="FN3"/>
    <property type="match status" value="3"/>
</dbReference>
<dbReference type="Pfam" id="PF07679">
    <property type="entry name" value="I-set"/>
    <property type="match status" value="1"/>
</dbReference>
<dbReference type="PROSITE" id="PS50853">
    <property type="entry name" value="FN3"/>
    <property type="match status" value="3"/>
</dbReference>
<feature type="transmembrane region" description="Helical" evidence="4">
    <location>
        <begin position="806"/>
        <end position="828"/>
    </location>
</feature>
<proteinExistence type="predicted"/>
<dbReference type="InterPro" id="IPR003961">
    <property type="entry name" value="FN3_dom"/>
</dbReference>
<feature type="compositionally biased region" description="Low complexity" evidence="3">
    <location>
        <begin position="1241"/>
        <end position="1252"/>
    </location>
</feature>
<evidence type="ECO:0000259" key="6">
    <source>
        <dbReference type="PROSITE" id="PS50835"/>
    </source>
</evidence>
<feature type="region of interest" description="Disordered" evidence="3">
    <location>
        <begin position="991"/>
        <end position="1016"/>
    </location>
</feature>
<feature type="region of interest" description="Disordered" evidence="3">
    <location>
        <begin position="854"/>
        <end position="877"/>
    </location>
</feature>
<dbReference type="InterPro" id="IPR013106">
    <property type="entry name" value="Ig_V-set"/>
</dbReference>
<feature type="signal peptide" evidence="5">
    <location>
        <begin position="1"/>
        <end position="22"/>
    </location>
</feature>
<dbReference type="Pfam" id="PF07686">
    <property type="entry name" value="V-set"/>
    <property type="match status" value="1"/>
</dbReference>
<protein>
    <submittedName>
        <fullName evidence="9">Protein turtle-like isoform X1</fullName>
    </submittedName>
</protein>
<feature type="domain" description="Ig-like" evidence="6">
    <location>
        <begin position="342"/>
        <end position="413"/>
    </location>
</feature>
<feature type="domain" description="Fibronectin type-III" evidence="7">
    <location>
        <begin position="512"/>
        <end position="607"/>
    </location>
</feature>
<dbReference type="InterPro" id="IPR003599">
    <property type="entry name" value="Ig_sub"/>
</dbReference>
<feature type="compositionally biased region" description="Polar residues" evidence="3">
    <location>
        <begin position="991"/>
        <end position="1012"/>
    </location>
</feature>
<feature type="domain" description="Ig-like" evidence="6">
    <location>
        <begin position="137"/>
        <end position="222"/>
    </location>
</feature>